<organism evidence="7">
    <name type="scientific">hydrothermal vent metagenome</name>
    <dbReference type="NCBI Taxonomy" id="652676"/>
    <lineage>
        <taxon>unclassified sequences</taxon>
        <taxon>metagenomes</taxon>
        <taxon>ecological metagenomes</taxon>
    </lineage>
</organism>
<reference evidence="7" key="1">
    <citation type="submission" date="2018-06" db="EMBL/GenBank/DDBJ databases">
        <authorList>
            <person name="Zhirakovskaya E."/>
        </authorList>
    </citation>
    <scope>NUCLEOTIDE SEQUENCE</scope>
</reference>
<sequence length="161" mass="17760">MDIEGLDIEREIGKIGRVICEHDRKKGLLIPTLHRIQEDYGYLPGETLGRLSKKLGLPLAEIYSVASFYHQFHFTPRGRNIVRVCTGTACHVRGAGEVLDALENRFHIDVGETTEDLAMTLETVGCVGCCGLAPVATVNDDVVGEIGPKKIDKLIEMIEEE</sequence>
<dbReference type="EMBL" id="UOGI01000245">
    <property type="protein sequence ID" value="VAX34042.1"/>
    <property type="molecule type" value="Genomic_DNA"/>
</dbReference>
<proteinExistence type="inferred from homology"/>
<dbReference type="GO" id="GO:0046872">
    <property type="term" value="F:metal ion binding"/>
    <property type="evidence" value="ECO:0007669"/>
    <property type="project" value="UniProtKB-KW"/>
</dbReference>
<comment type="cofactor">
    <cofactor evidence="6">
        <name>[2Fe-2S] cluster</name>
        <dbReference type="ChEBI" id="CHEBI:190135"/>
    </cofactor>
</comment>
<gene>
    <name evidence="7" type="ORF">MNBD_NITROSPIRAE03-125</name>
</gene>
<evidence type="ECO:0000256" key="1">
    <source>
        <dbReference type="ARBA" id="ARBA00010643"/>
    </source>
</evidence>
<dbReference type="InterPro" id="IPR041921">
    <property type="entry name" value="NuoE_N"/>
</dbReference>
<dbReference type="PANTHER" id="PTHR43342">
    <property type="entry name" value="NADH-QUINONE OXIDOREDUCTASE, E SUBUNIT"/>
    <property type="match status" value="1"/>
</dbReference>
<dbReference type="PANTHER" id="PTHR43342:SF1">
    <property type="entry name" value="BIFURCATING [FEFE] HYDROGENASE GAMMA SUBUNIT"/>
    <property type="match status" value="1"/>
</dbReference>
<dbReference type="GO" id="GO:0016491">
    <property type="term" value="F:oxidoreductase activity"/>
    <property type="evidence" value="ECO:0007669"/>
    <property type="project" value="InterPro"/>
</dbReference>
<keyword evidence="5" id="KW-0411">Iron-sulfur</keyword>
<dbReference type="SUPFAM" id="SSF52833">
    <property type="entry name" value="Thioredoxin-like"/>
    <property type="match status" value="1"/>
</dbReference>
<keyword evidence="2" id="KW-0001">2Fe-2S</keyword>
<evidence type="ECO:0000313" key="7">
    <source>
        <dbReference type="EMBL" id="VAX34042.1"/>
    </source>
</evidence>
<comment type="similarity">
    <text evidence="1">Belongs to the complex I 24 kDa subunit family.</text>
</comment>
<protein>
    <submittedName>
        <fullName evidence="7">HoxE-like protein</fullName>
    </submittedName>
</protein>
<dbReference type="GO" id="GO:0051537">
    <property type="term" value="F:2 iron, 2 sulfur cluster binding"/>
    <property type="evidence" value="ECO:0007669"/>
    <property type="project" value="UniProtKB-KW"/>
</dbReference>
<dbReference type="Gene3D" id="1.10.10.1590">
    <property type="entry name" value="NADH-quinone oxidoreductase subunit E"/>
    <property type="match status" value="1"/>
</dbReference>
<dbReference type="PIRSF" id="PIRSF000216">
    <property type="entry name" value="NADH_DH_24kDa"/>
    <property type="match status" value="1"/>
</dbReference>
<dbReference type="InterPro" id="IPR036249">
    <property type="entry name" value="Thioredoxin-like_sf"/>
</dbReference>
<keyword evidence="4" id="KW-0408">Iron</keyword>
<dbReference type="InterPro" id="IPR042128">
    <property type="entry name" value="NuoE_dom"/>
</dbReference>
<dbReference type="CDD" id="cd03064">
    <property type="entry name" value="TRX_Fd_NuoE"/>
    <property type="match status" value="1"/>
</dbReference>
<accession>A0A3B1CZZ4</accession>
<evidence type="ECO:0000256" key="6">
    <source>
        <dbReference type="ARBA" id="ARBA00034078"/>
    </source>
</evidence>
<keyword evidence="3" id="KW-0479">Metal-binding</keyword>
<evidence type="ECO:0000256" key="2">
    <source>
        <dbReference type="ARBA" id="ARBA00022714"/>
    </source>
</evidence>
<dbReference type="InterPro" id="IPR028431">
    <property type="entry name" value="NADP_DH_HndA-like"/>
</dbReference>
<dbReference type="Gene3D" id="3.40.30.10">
    <property type="entry name" value="Glutaredoxin"/>
    <property type="match status" value="1"/>
</dbReference>
<dbReference type="NCBIfam" id="NF005722">
    <property type="entry name" value="PRK07539.1-2"/>
    <property type="match status" value="1"/>
</dbReference>
<dbReference type="AlphaFoldDB" id="A0A3B1CZZ4"/>
<evidence type="ECO:0000256" key="3">
    <source>
        <dbReference type="ARBA" id="ARBA00022723"/>
    </source>
</evidence>
<evidence type="ECO:0000256" key="4">
    <source>
        <dbReference type="ARBA" id="ARBA00023004"/>
    </source>
</evidence>
<evidence type="ECO:0000256" key="5">
    <source>
        <dbReference type="ARBA" id="ARBA00023014"/>
    </source>
</evidence>
<dbReference type="InterPro" id="IPR002023">
    <property type="entry name" value="NuoE-like"/>
</dbReference>
<dbReference type="Pfam" id="PF01257">
    <property type="entry name" value="2Fe-2S_thioredx"/>
    <property type="match status" value="1"/>
</dbReference>
<name>A0A3B1CZZ4_9ZZZZ</name>